<organism evidence="3 4">
    <name type="scientific">Salipiger mucosus DSM 16094</name>
    <dbReference type="NCBI Taxonomy" id="1123237"/>
    <lineage>
        <taxon>Bacteria</taxon>
        <taxon>Pseudomonadati</taxon>
        <taxon>Pseudomonadota</taxon>
        <taxon>Alphaproteobacteria</taxon>
        <taxon>Rhodobacterales</taxon>
        <taxon>Roseobacteraceae</taxon>
        <taxon>Salipiger</taxon>
    </lineage>
</organism>
<dbReference type="InterPro" id="IPR041920">
    <property type="entry name" value="ROS/MUCR_sf"/>
</dbReference>
<dbReference type="Pfam" id="PF05443">
    <property type="entry name" value="ROS_MUCR"/>
    <property type="match status" value="1"/>
</dbReference>
<evidence type="ECO:0000313" key="4">
    <source>
        <dbReference type="Proteomes" id="UP000015347"/>
    </source>
</evidence>
<dbReference type="eggNOG" id="COG4957">
    <property type="taxonomic scope" value="Bacteria"/>
</dbReference>
<dbReference type="AlphaFoldDB" id="S9SCJ0"/>
<dbReference type="GO" id="GO:0003677">
    <property type="term" value="F:DNA binding"/>
    <property type="evidence" value="ECO:0007669"/>
    <property type="project" value="InterPro"/>
</dbReference>
<feature type="compositionally biased region" description="Basic residues" evidence="2">
    <location>
        <begin position="166"/>
        <end position="183"/>
    </location>
</feature>
<dbReference type="GO" id="GO:0008270">
    <property type="term" value="F:zinc ion binding"/>
    <property type="evidence" value="ECO:0007669"/>
    <property type="project" value="InterPro"/>
</dbReference>
<comment type="caution">
    <text evidence="3">The sequence shown here is derived from an EMBL/GenBank/DDBJ whole genome shotgun (WGS) entry which is preliminary data.</text>
</comment>
<comment type="similarity">
    <text evidence="1">Belongs to the ros/MucR family.</text>
</comment>
<keyword evidence="4" id="KW-1185">Reference proteome</keyword>
<protein>
    <submittedName>
        <fullName evidence="3">Transcriptional regulator</fullName>
    </submittedName>
</protein>
<accession>S9SCJ0</accession>
<proteinExistence type="inferred from homology"/>
<dbReference type="STRING" id="1123237.Salmuc_01739"/>
<sequence length="192" mass="20950">MKDFQANDMHAEVAATTINDALNEQICGLVAAKAAAHERAGSPMSARAIAKMALDFHAVMGMTELPESDPEPAEQEDQTDPAEQVIDEMPAAEATAWKGERAPGNPAVPIEKSVQPDGIICLENGRKFSMMRRHLNEVHGMTPDEYRMKWGLPSDYPMTAPNYAARKSKAAKKTGLGRHKRKQAAQQQLVTA</sequence>
<evidence type="ECO:0000256" key="2">
    <source>
        <dbReference type="SAM" id="MobiDB-lite"/>
    </source>
</evidence>
<dbReference type="RefSeq" id="WP_020038158.1">
    <property type="nucleotide sequence ID" value="NZ_KE557274.1"/>
</dbReference>
<dbReference type="Gene3D" id="1.10.10.1550">
    <property type="entry name" value="ROS/MUCR transcriptional regulator protein"/>
    <property type="match status" value="1"/>
</dbReference>
<name>S9SCJ0_9RHOB</name>
<reference evidence="4" key="1">
    <citation type="journal article" date="2014" name="Stand. Genomic Sci.">
        <title>Genome sequence of the exopolysaccharide-producing Salipiger mucosus type strain (DSM 16094(T)), a moderately halophilic member of the Roseobacter clade.</title>
        <authorList>
            <person name="Riedel T."/>
            <person name="Spring S."/>
            <person name="Fiebig A."/>
            <person name="Petersen J."/>
            <person name="Kyrpides N.C."/>
            <person name="Goker M."/>
            <person name="Klenk H.P."/>
        </authorList>
    </citation>
    <scope>NUCLEOTIDE SEQUENCE [LARGE SCALE GENOMIC DNA]</scope>
    <source>
        <strain evidence="4">DSM 16094</strain>
    </source>
</reference>
<feature type="region of interest" description="Disordered" evidence="2">
    <location>
        <begin position="166"/>
        <end position="192"/>
    </location>
</feature>
<dbReference type="GO" id="GO:0006355">
    <property type="term" value="P:regulation of DNA-templated transcription"/>
    <property type="evidence" value="ECO:0007669"/>
    <property type="project" value="InterPro"/>
</dbReference>
<dbReference type="InterPro" id="IPR008807">
    <property type="entry name" value="ROS_MUCR"/>
</dbReference>
<dbReference type="EMBL" id="APVH01000013">
    <property type="protein sequence ID" value="EPX83964.1"/>
    <property type="molecule type" value="Genomic_DNA"/>
</dbReference>
<dbReference type="HOGENOM" id="CLU_106247_2_0_5"/>
<evidence type="ECO:0000313" key="3">
    <source>
        <dbReference type="EMBL" id="EPX83964.1"/>
    </source>
</evidence>
<evidence type="ECO:0000256" key="1">
    <source>
        <dbReference type="ARBA" id="ARBA00007031"/>
    </source>
</evidence>
<gene>
    <name evidence="3" type="ORF">Salmuc_01739</name>
</gene>
<dbReference type="Proteomes" id="UP000015347">
    <property type="component" value="Unassembled WGS sequence"/>
</dbReference>